<comment type="similarity">
    <text evidence="1">Belongs to the short-chain dehydrogenases/reductases (SDR) family.</text>
</comment>
<dbReference type="SUPFAM" id="SSF51735">
    <property type="entry name" value="NAD(P)-binding Rossmann-fold domains"/>
    <property type="match status" value="1"/>
</dbReference>
<dbReference type="InterPro" id="IPR002347">
    <property type="entry name" value="SDR_fam"/>
</dbReference>
<accession>A0A0W0FM76</accession>
<dbReference type="AlphaFoldDB" id="A0A0W0FM76"/>
<dbReference type="PANTHER" id="PTHR24320">
    <property type="entry name" value="RETINOL DEHYDROGENASE"/>
    <property type="match status" value="1"/>
</dbReference>
<name>A0A0W0FM76_MONRR</name>
<dbReference type="PANTHER" id="PTHR24320:SF282">
    <property type="entry name" value="WW DOMAIN-CONTAINING OXIDOREDUCTASE"/>
    <property type="match status" value="1"/>
</dbReference>
<organism evidence="4 5">
    <name type="scientific">Moniliophthora roreri</name>
    <name type="common">Frosty pod rot fungus</name>
    <name type="synonym">Monilia roreri</name>
    <dbReference type="NCBI Taxonomy" id="221103"/>
    <lineage>
        <taxon>Eukaryota</taxon>
        <taxon>Fungi</taxon>
        <taxon>Dikarya</taxon>
        <taxon>Basidiomycota</taxon>
        <taxon>Agaricomycotina</taxon>
        <taxon>Agaricomycetes</taxon>
        <taxon>Agaricomycetidae</taxon>
        <taxon>Agaricales</taxon>
        <taxon>Marasmiineae</taxon>
        <taxon>Marasmiaceae</taxon>
        <taxon>Moniliophthora</taxon>
    </lineage>
</organism>
<dbReference type="InterPro" id="IPR036291">
    <property type="entry name" value="NAD(P)-bd_dom_sf"/>
</dbReference>
<evidence type="ECO:0000313" key="4">
    <source>
        <dbReference type="EMBL" id="KTB37417.1"/>
    </source>
</evidence>
<comment type="caution">
    <text evidence="4">The sequence shown here is derived from an EMBL/GenBank/DDBJ whole genome shotgun (WGS) entry which is preliminary data.</text>
</comment>
<sequence length="277" mass="31353">MGARDEKKAKEAIEKLKKDESWKGKGEVSWLKLDLSDPREAKKAAEDFTTKEKRLDVLVNNAALLPDSPFEKTPDGTSSIVNVNYISPFVFTETLLPMMKSTALSVPDSDVRIVILSSKVHKHVPSSTKFEEVSDFCVEYKDRYLGALIRYGHTKLIEILWAKHLQNRLQSSNPRVPITVMAVHPGNVDTYSERLPLSWLWKLFMRLTTVDPERGAYTSVFAAASKAVQENKDLYKGVYLVPEGVIKKPSRMAEDLKLGEDLDRLTRKFLSEIGIKL</sequence>
<dbReference type="EMBL" id="LATX01001849">
    <property type="protein sequence ID" value="KTB37417.1"/>
    <property type="molecule type" value="Genomic_DNA"/>
</dbReference>
<keyword evidence="2" id="KW-0521">NADP</keyword>
<evidence type="ECO:0000256" key="2">
    <source>
        <dbReference type="ARBA" id="ARBA00022857"/>
    </source>
</evidence>
<dbReference type="Pfam" id="PF00106">
    <property type="entry name" value="adh_short"/>
    <property type="match status" value="1"/>
</dbReference>
<evidence type="ECO:0000313" key="5">
    <source>
        <dbReference type="Proteomes" id="UP000054988"/>
    </source>
</evidence>
<dbReference type="Gene3D" id="3.40.50.720">
    <property type="entry name" value="NAD(P)-binding Rossmann-like Domain"/>
    <property type="match status" value="1"/>
</dbReference>
<dbReference type="eggNOG" id="KOG1208">
    <property type="taxonomic scope" value="Eukaryota"/>
</dbReference>
<evidence type="ECO:0000256" key="1">
    <source>
        <dbReference type="ARBA" id="ARBA00006484"/>
    </source>
</evidence>
<proteinExistence type="inferred from homology"/>
<dbReference type="Proteomes" id="UP000054988">
    <property type="component" value="Unassembled WGS sequence"/>
</dbReference>
<protein>
    <recommendedName>
        <fullName evidence="6">NAD(P)-binding protein</fullName>
    </recommendedName>
</protein>
<keyword evidence="3" id="KW-0560">Oxidoreductase</keyword>
<gene>
    <name evidence="4" type="ORF">WG66_10033</name>
</gene>
<evidence type="ECO:0000256" key="3">
    <source>
        <dbReference type="ARBA" id="ARBA00023002"/>
    </source>
</evidence>
<reference evidence="4 5" key="1">
    <citation type="submission" date="2015-12" db="EMBL/GenBank/DDBJ databases">
        <title>Draft genome sequence of Moniliophthora roreri, the causal agent of frosty pod rot of cacao.</title>
        <authorList>
            <person name="Aime M.C."/>
            <person name="Diaz-Valderrama J.R."/>
            <person name="Kijpornyongpan T."/>
            <person name="Phillips-Mora W."/>
        </authorList>
    </citation>
    <scope>NUCLEOTIDE SEQUENCE [LARGE SCALE GENOMIC DNA]</scope>
    <source>
        <strain evidence="4 5">MCA 2952</strain>
    </source>
</reference>
<dbReference type="GO" id="GO:0016491">
    <property type="term" value="F:oxidoreductase activity"/>
    <property type="evidence" value="ECO:0007669"/>
    <property type="project" value="UniProtKB-KW"/>
</dbReference>
<evidence type="ECO:0008006" key="6">
    <source>
        <dbReference type="Google" id="ProtNLM"/>
    </source>
</evidence>